<dbReference type="SUPFAM" id="SSF52151">
    <property type="entry name" value="FabD/lysophospholipase-like"/>
    <property type="match status" value="1"/>
</dbReference>
<feature type="domain" description="PNPLA" evidence="3">
    <location>
        <begin position="8"/>
        <end position="213"/>
    </location>
</feature>
<keyword evidence="1 2" id="KW-0443">Lipid metabolism</keyword>
<keyword evidence="2" id="KW-0378">Hydrolase</keyword>
<keyword evidence="5" id="KW-1185">Reference proteome</keyword>
<comment type="caution">
    <text evidence="4">The sequence shown here is derived from an EMBL/GenBank/DDBJ whole genome shotgun (WGS) entry which is preliminary data.</text>
</comment>
<protein>
    <submittedName>
        <fullName evidence="4">Patatin-like phospholipase family protein</fullName>
    </submittedName>
</protein>
<organism evidence="4 5">
    <name type="scientific">candidate division CSSED10-310 bacterium</name>
    <dbReference type="NCBI Taxonomy" id="2855610"/>
    <lineage>
        <taxon>Bacteria</taxon>
        <taxon>Bacteria division CSSED10-310</taxon>
    </lineage>
</organism>
<name>A0ABV6Z4U3_UNCC1</name>
<evidence type="ECO:0000259" key="3">
    <source>
        <dbReference type="PROSITE" id="PS51635"/>
    </source>
</evidence>
<reference evidence="4 5" key="1">
    <citation type="submission" date="2024-09" db="EMBL/GenBank/DDBJ databases">
        <title>Laminarin stimulates single cell rates of sulfate reduction while oxygen inhibits transcriptomic activity in coastal marine sediment.</title>
        <authorList>
            <person name="Lindsay M."/>
            <person name="Orcutt B."/>
            <person name="Emerson D."/>
            <person name="Stepanauskas R."/>
            <person name="D'Angelo T."/>
        </authorList>
    </citation>
    <scope>NUCLEOTIDE SEQUENCE [LARGE SCALE GENOMIC DNA]</scope>
    <source>
        <strain evidence="4">SAG AM-311-K15</strain>
    </source>
</reference>
<feature type="active site" description="Nucleophile" evidence="2">
    <location>
        <position position="42"/>
    </location>
</feature>
<gene>
    <name evidence="4" type="ORF">ACFL27_24975</name>
</gene>
<evidence type="ECO:0000256" key="2">
    <source>
        <dbReference type="PROSITE-ProRule" id="PRU01161"/>
    </source>
</evidence>
<proteinExistence type="predicted"/>
<dbReference type="InterPro" id="IPR002641">
    <property type="entry name" value="PNPLA_dom"/>
</dbReference>
<evidence type="ECO:0000313" key="4">
    <source>
        <dbReference type="EMBL" id="MFC1853463.1"/>
    </source>
</evidence>
<dbReference type="InterPro" id="IPR016035">
    <property type="entry name" value="Acyl_Trfase/lysoPLipase"/>
</dbReference>
<dbReference type="Proteomes" id="UP001594351">
    <property type="component" value="Unassembled WGS sequence"/>
</dbReference>
<evidence type="ECO:0000256" key="1">
    <source>
        <dbReference type="ARBA" id="ARBA00023098"/>
    </source>
</evidence>
<accession>A0ABV6Z4U3</accession>
<dbReference type="PROSITE" id="PS51635">
    <property type="entry name" value="PNPLA"/>
    <property type="match status" value="1"/>
</dbReference>
<evidence type="ECO:0000313" key="5">
    <source>
        <dbReference type="Proteomes" id="UP001594351"/>
    </source>
</evidence>
<dbReference type="EMBL" id="JBHPBY010000507">
    <property type="protein sequence ID" value="MFC1853463.1"/>
    <property type="molecule type" value="Genomic_DNA"/>
</dbReference>
<keyword evidence="2" id="KW-0442">Lipid degradation</keyword>
<feature type="short sequence motif" description="DGA/G" evidence="2">
    <location>
        <begin position="200"/>
        <end position="202"/>
    </location>
</feature>
<feature type="active site" description="Proton acceptor" evidence="2">
    <location>
        <position position="200"/>
    </location>
</feature>
<dbReference type="Pfam" id="PF01734">
    <property type="entry name" value="Patatin"/>
    <property type="match status" value="1"/>
</dbReference>
<dbReference type="Gene3D" id="3.40.1090.10">
    <property type="entry name" value="Cytosolic phospholipase A2 catalytic domain"/>
    <property type="match status" value="1"/>
</dbReference>
<comment type="caution">
    <text evidence="2">Lacks conserved residue(s) required for the propagation of feature annotation.</text>
</comment>
<sequence length="281" mass="30996">MNTQFRSIVFAGGGNRCLWQAGFWSELAPALSEKPQEIAAVSAGATVACMLFANKFEHGLEHFMDATHRNEKNIYVSNIVGSQRVFPHFEMYKRAILTVIDQAALELLHQGPDIRIQIARPPDWLGPLFGTLVGFGCYTLEKWLVSPVHPGLASSIDFKADVISIRDCSTPEQLCDLLLCSSCTPPLTPIMSWDSSPALDGGLVDNVPVNALPGTAGKTLVLLTRQYSSHSIPREPNRIYVHPSRSIPVNKWDYTCPEGLQAAYQLGKSDGRLFIDELSRK</sequence>